<keyword evidence="4" id="KW-1185">Reference proteome</keyword>
<evidence type="ECO:0000313" key="3">
    <source>
        <dbReference type="EMBL" id="MFC4987158.1"/>
    </source>
</evidence>
<keyword evidence="2" id="KW-0472">Membrane</keyword>
<protein>
    <submittedName>
        <fullName evidence="3">Uncharacterized protein</fullName>
    </submittedName>
</protein>
<keyword evidence="2" id="KW-0812">Transmembrane</keyword>
<evidence type="ECO:0000256" key="1">
    <source>
        <dbReference type="SAM" id="Coils"/>
    </source>
</evidence>
<evidence type="ECO:0000256" key="2">
    <source>
        <dbReference type="SAM" id="Phobius"/>
    </source>
</evidence>
<sequence length="292" mass="34156">MIETLRETFDVVLLGITILMVAFVAAFLNGAVEIGTGAAISIAATLFAVWVAYFQSLQNYKQAKDQHDDLAESQREMIERYDEELQLLREQIKESRKARLESHFTERVEIIEETISVLDTHWESLEDPDGIILKEPVFDEDSVETIHLEYFKEEHPDLFEELDEYYDKRQKYHNGIIDVRDKLRPHVEIYLSNSKDERTDDGEAITEFLLFGAAPPPNWIRENLDVNHDTFDLREDIARSGDFDSAHTGIFLNEHPSWWMGFVETQKEFRSKHKHLERKLDDVKTELKRQGV</sequence>
<dbReference type="RefSeq" id="WP_224828541.1">
    <property type="nucleotide sequence ID" value="NZ_JAIVEF010000007.1"/>
</dbReference>
<feature type="transmembrane region" description="Helical" evidence="2">
    <location>
        <begin position="34"/>
        <end position="54"/>
    </location>
</feature>
<keyword evidence="1" id="KW-0175">Coiled coil</keyword>
<accession>A0ABD5QBN0</accession>
<comment type="caution">
    <text evidence="3">The sequence shown here is derived from an EMBL/GenBank/DDBJ whole genome shotgun (WGS) entry which is preliminary data.</text>
</comment>
<gene>
    <name evidence="3" type="ORF">ACFPFO_05140</name>
</gene>
<dbReference type="EMBL" id="JBHSJG010000018">
    <property type="protein sequence ID" value="MFC4987158.1"/>
    <property type="molecule type" value="Genomic_DNA"/>
</dbReference>
<keyword evidence="2" id="KW-1133">Transmembrane helix</keyword>
<organism evidence="3 4">
    <name type="scientific">Saliphagus infecundisoli</name>
    <dbReference type="NCBI Taxonomy" id="1849069"/>
    <lineage>
        <taxon>Archaea</taxon>
        <taxon>Methanobacteriati</taxon>
        <taxon>Methanobacteriota</taxon>
        <taxon>Stenosarchaea group</taxon>
        <taxon>Halobacteria</taxon>
        <taxon>Halobacteriales</taxon>
        <taxon>Natrialbaceae</taxon>
        <taxon>Saliphagus</taxon>
    </lineage>
</organism>
<feature type="coiled-coil region" evidence="1">
    <location>
        <begin position="60"/>
        <end position="98"/>
    </location>
</feature>
<evidence type="ECO:0000313" key="4">
    <source>
        <dbReference type="Proteomes" id="UP001595925"/>
    </source>
</evidence>
<name>A0ABD5QBN0_9EURY</name>
<proteinExistence type="predicted"/>
<reference evidence="3 4" key="1">
    <citation type="journal article" date="2019" name="Int. J. Syst. Evol. Microbiol.">
        <title>The Global Catalogue of Microorganisms (GCM) 10K type strain sequencing project: providing services to taxonomists for standard genome sequencing and annotation.</title>
        <authorList>
            <consortium name="The Broad Institute Genomics Platform"/>
            <consortium name="The Broad Institute Genome Sequencing Center for Infectious Disease"/>
            <person name="Wu L."/>
            <person name="Ma J."/>
        </authorList>
    </citation>
    <scope>NUCLEOTIDE SEQUENCE [LARGE SCALE GENOMIC DNA]</scope>
    <source>
        <strain evidence="3 4">CGMCC 1.15824</strain>
    </source>
</reference>
<dbReference type="AlphaFoldDB" id="A0ABD5QBN0"/>
<feature type="transmembrane region" description="Helical" evidence="2">
    <location>
        <begin position="9"/>
        <end position="28"/>
    </location>
</feature>
<dbReference type="Proteomes" id="UP001595925">
    <property type="component" value="Unassembled WGS sequence"/>
</dbReference>